<dbReference type="Proteomes" id="UP000053232">
    <property type="component" value="Unassembled WGS sequence"/>
</dbReference>
<gene>
    <name evidence="2" type="ORF">OXYTRIMIC_227</name>
</gene>
<reference evidence="3" key="1">
    <citation type="journal article" date="2014" name="Cell">
        <title>The Architecture of a Scrambled Genome Reveals Massive Levels of Genomic Rearrangement during Development.</title>
        <authorList>
            <person name="Chen X."/>
            <person name="Bracht J.R."/>
            <person name="Goldman A.D."/>
            <person name="Dolzhenko E."/>
            <person name="Clay D.M."/>
            <person name="Swart E.C."/>
            <person name="Perlman D.H."/>
            <person name="Doak T.G."/>
            <person name="Stuart A."/>
            <person name="Amemiya C.T."/>
            <person name="Sebra R.P."/>
            <person name="Landweber L.F."/>
        </authorList>
    </citation>
    <scope>NUCLEOTIDE SEQUENCE [LARGE SCALE GENOMIC DNA]</scope>
    <source>
        <strain evidence="3">JRB310</strain>
    </source>
</reference>
<evidence type="ECO:0000313" key="3">
    <source>
        <dbReference type="Proteomes" id="UP000053232"/>
    </source>
</evidence>
<dbReference type="PANTHER" id="PTHR11373:SF4">
    <property type="entry name" value="DEOXYNUCLEOSIDE TRIPHOSPHATE TRIPHOSPHOHYDROLASE SAMHD1"/>
    <property type="match status" value="1"/>
</dbReference>
<dbReference type="InterPro" id="IPR045509">
    <property type="entry name" value="HD_assoc_2"/>
</dbReference>
<dbReference type="Gene3D" id="1.10.3210.10">
    <property type="entry name" value="Hypothetical protein af1432"/>
    <property type="match status" value="1"/>
</dbReference>
<dbReference type="GO" id="GO:0005634">
    <property type="term" value="C:nucleus"/>
    <property type="evidence" value="ECO:0007669"/>
    <property type="project" value="TreeGrafter"/>
</dbReference>
<dbReference type="SUPFAM" id="SSF109604">
    <property type="entry name" value="HD-domain/PDEase-like"/>
    <property type="match status" value="1"/>
</dbReference>
<dbReference type="CDD" id="cd00077">
    <property type="entry name" value="HDc"/>
    <property type="match status" value="1"/>
</dbReference>
<keyword evidence="3" id="KW-1185">Reference proteome</keyword>
<name>A0A073HYL4_9SPIT</name>
<keyword evidence="2" id="KW-0378">Hydrolase</keyword>
<dbReference type="GO" id="GO:0006203">
    <property type="term" value="P:dGTP catabolic process"/>
    <property type="evidence" value="ECO:0007669"/>
    <property type="project" value="TreeGrafter"/>
</dbReference>
<dbReference type="AlphaFoldDB" id="A0A073HYL4"/>
<dbReference type="InterPro" id="IPR003607">
    <property type="entry name" value="HD/PDEase_dom"/>
</dbReference>
<evidence type="ECO:0000313" key="2">
    <source>
        <dbReference type="EMBL" id="KEJ83083.1"/>
    </source>
</evidence>
<dbReference type="InterPro" id="IPR050135">
    <property type="entry name" value="dGTPase-like"/>
</dbReference>
<organism evidence="2 3">
    <name type="scientific">Oxytricha trifallax</name>
    <dbReference type="NCBI Taxonomy" id="1172189"/>
    <lineage>
        <taxon>Eukaryota</taxon>
        <taxon>Sar</taxon>
        <taxon>Alveolata</taxon>
        <taxon>Ciliophora</taxon>
        <taxon>Intramacronucleata</taxon>
        <taxon>Spirotrichea</taxon>
        <taxon>Stichotrichia</taxon>
        <taxon>Sporadotrichida</taxon>
        <taxon>Oxytrichidae</taxon>
        <taxon>Oxytrichinae</taxon>
        <taxon>Oxytricha</taxon>
    </lineage>
</organism>
<dbReference type="PANTHER" id="PTHR11373">
    <property type="entry name" value="DEOXYNUCLEOSIDE TRIPHOSPHATE TRIPHOSPHOHYDROLASE"/>
    <property type="match status" value="1"/>
</dbReference>
<dbReference type="GO" id="GO:0008832">
    <property type="term" value="F:dGTPase activity"/>
    <property type="evidence" value="ECO:0007669"/>
    <property type="project" value="TreeGrafter"/>
</dbReference>
<dbReference type="EMBL" id="ARYC01000552">
    <property type="protein sequence ID" value="KEJ83083.1"/>
    <property type="molecule type" value="Genomic_DNA"/>
</dbReference>
<evidence type="ECO:0000259" key="1">
    <source>
        <dbReference type="Pfam" id="PF19276"/>
    </source>
</evidence>
<feature type="domain" description="HD-associated" evidence="1">
    <location>
        <begin position="228"/>
        <end position="341"/>
    </location>
</feature>
<dbReference type="Pfam" id="PF19276">
    <property type="entry name" value="HD_assoc_2"/>
    <property type="match status" value="1"/>
</dbReference>
<proteinExistence type="predicted"/>
<protein>
    <submittedName>
        <fullName evidence="2">HD phosphohydrolase domain-containing protein</fullName>
    </submittedName>
</protein>
<sequence>MNRLDSSYSSINDIPIPEKINELLKGDRLVNDAVHNMISFKEEFWKIIDTPEFQRLRDIKQLGPVYSVFSGAVHTRFEHSLGVGYMVQTMMDHFKQTQYRELDIETRDYKNIVVAGLCNDLGQGIYSHLFDRMLIPTLEPNLNWDYKDASVMMLKRLIDNNNIEIDSSDLKMVIEFIRGDSDKVSSIISDQKVWLFDLVSNKKNAIDADKFDYIQRDIYNLGLSRKTFDPNRLIYSCKVSNNQICYHIKNSAQLKELFQQRYNMFKQVYCHKVCQAVSLMFVDALVEVNPYFKFIDNLNNSKEYYNYTDPLIKYVQDQRKKVEFKSAQVILDRITKRDLYKFVGEKLLDTPHYMKIRHKIDLQALINCQKISNLRVEDVSLHQFSINYGRGIQNPVDMIQFYEKTAPINDEEILNFDLQTQPIIQKVPENSYQVNRITLMPNEFSESYIRLFVKDSENQEAAEQAFETYFKKLLSIEPQGKS</sequence>
<comment type="caution">
    <text evidence="2">The sequence shown here is derived from an EMBL/GenBank/DDBJ whole genome shotgun (WGS) entry which is preliminary data.</text>
</comment>
<dbReference type="Gene3D" id="3.30.70.2760">
    <property type="match status" value="1"/>
</dbReference>
<accession>A0A073HYL4</accession>